<organism evidence="2 3">
    <name type="scientific">Sphingomonas rustica</name>
    <dbReference type="NCBI Taxonomy" id="3103142"/>
    <lineage>
        <taxon>Bacteria</taxon>
        <taxon>Pseudomonadati</taxon>
        <taxon>Pseudomonadota</taxon>
        <taxon>Alphaproteobacteria</taxon>
        <taxon>Sphingomonadales</taxon>
        <taxon>Sphingomonadaceae</taxon>
        <taxon>Sphingomonas</taxon>
    </lineage>
</organism>
<evidence type="ECO:0000313" key="2">
    <source>
        <dbReference type="EMBL" id="MEN3748983.1"/>
    </source>
</evidence>
<keyword evidence="1" id="KW-0732">Signal</keyword>
<protein>
    <submittedName>
        <fullName evidence="2">Uncharacterized protein</fullName>
    </submittedName>
</protein>
<dbReference type="RefSeq" id="WP_346248025.1">
    <property type="nucleotide sequence ID" value="NZ_JBDIZK010000011.1"/>
</dbReference>
<name>A0ABV0BBP0_9SPHN</name>
<keyword evidence="3" id="KW-1185">Reference proteome</keyword>
<evidence type="ECO:0000256" key="1">
    <source>
        <dbReference type="SAM" id="SignalP"/>
    </source>
</evidence>
<gene>
    <name evidence="2" type="ORF">TPR58_17540</name>
</gene>
<comment type="caution">
    <text evidence="2">The sequence shown here is derived from an EMBL/GenBank/DDBJ whole genome shotgun (WGS) entry which is preliminary data.</text>
</comment>
<dbReference type="Proteomes" id="UP001427805">
    <property type="component" value="Unassembled WGS sequence"/>
</dbReference>
<feature type="chain" id="PRO_5045963596" evidence="1">
    <location>
        <begin position="24"/>
        <end position="69"/>
    </location>
</feature>
<evidence type="ECO:0000313" key="3">
    <source>
        <dbReference type="Proteomes" id="UP001427805"/>
    </source>
</evidence>
<proteinExistence type="predicted"/>
<dbReference type="EMBL" id="JBDIZK010000011">
    <property type="protein sequence ID" value="MEN3748983.1"/>
    <property type="molecule type" value="Genomic_DNA"/>
</dbReference>
<accession>A0ABV0BBP0</accession>
<reference evidence="2 3" key="1">
    <citation type="submission" date="2024-05" db="EMBL/GenBank/DDBJ databases">
        <title>Sphingomonas sp. HF-S3 16S ribosomal RNA gene Genome sequencing and assembly.</title>
        <authorList>
            <person name="Lee H."/>
        </authorList>
    </citation>
    <scope>NUCLEOTIDE SEQUENCE [LARGE SCALE GENOMIC DNA]</scope>
    <source>
        <strain evidence="2 3">HF-S3</strain>
    </source>
</reference>
<feature type="signal peptide" evidence="1">
    <location>
        <begin position="1"/>
        <end position="23"/>
    </location>
</feature>
<sequence length="69" mass="7802">MEKGRRKFVMIAVVAAFMLAAWAAPSHQARIEILTHDRQDANPHQMQAAIKVGMIGFSFLYTWTSKLGR</sequence>